<sequence length="86" mass="9958">MRELSLKLTIRMWDTYLAEGSNGFAGFHLYVCAAFLVKWSEKLKSMDFQGIMMYLQSLPTSNWGEKDIELLLSEAYMWQSHLATPS</sequence>
<name>A0A8H7ZN41_9FUNG</name>
<evidence type="ECO:0000313" key="3">
    <source>
        <dbReference type="Proteomes" id="UP000673691"/>
    </source>
</evidence>
<protein>
    <submittedName>
        <fullName evidence="2">Rab-GTPase-TBC domain-containing protein</fullName>
    </submittedName>
</protein>
<dbReference type="SUPFAM" id="SSF47923">
    <property type="entry name" value="Ypt/Rab-GAP domain of gyp1p"/>
    <property type="match status" value="1"/>
</dbReference>
<keyword evidence="1" id="KW-1133">Transmembrane helix</keyword>
<evidence type="ECO:0000256" key="1">
    <source>
        <dbReference type="SAM" id="Phobius"/>
    </source>
</evidence>
<dbReference type="AlphaFoldDB" id="A0A8H7ZN41"/>
<gene>
    <name evidence="2" type="ORF">BJ554DRAFT_4165</name>
</gene>
<dbReference type="InterPro" id="IPR035969">
    <property type="entry name" value="Rab-GAP_TBC_sf"/>
</dbReference>
<dbReference type="OrthoDB" id="26371at2759"/>
<comment type="caution">
    <text evidence="2">The sequence shown here is derived from an EMBL/GenBank/DDBJ whole genome shotgun (WGS) entry which is preliminary data.</text>
</comment>
<dbReference type="Gene3D" id="1.10.472.80">
    <property type="entry name" value="Ypt/Rab-GAP domain of gyp1p, domain 3"/>
    <property type="match status" value="1"/>
</dbReference>
<feature type="transmembrane region" description="Helical" evidence="1">
    <location>
        <begin position="20"/>
        <end position="37"/>
    </location>
</feature>
<keyword evidence="1" id="KW-0472">Membrane</keyword>
<dbReference type="Proteomes" id="UP000673691">
    <property type="component" value="Unassembled WGS sequence"/>
</dbReference>
<keyword evidence="3" id="KW-1185">Reference proteome</keyword>
<organism evidence="2 3">
    <name type="scientific">Olpidium bornovanus</name>
    <dbReference type="NCBI Taxonomy" id="278681"/>
    <lineage>
        <taxon>Eukaryota</taxon>
        <taxon>Fungi</taxon>
        <taxon>Fungi incertae sedis</taxon>
        <taxon>Olpidiomycota</taxon>
        <taxon>Olpidiomycotina</taxon>
        <taxon>Olpidiomycetes</taxon>
        <taxon>Olpidiales</taxon>
        <taxon>Olpidiaceae</taxon>
        <taxon>Olpidium</taxon>
    </lineage>
</organism>
<accession>A0A8H7ZN41</accession>
<keyword evidence="1" id="KW-0812">Transmembrane</keyword>
<reference evidence="2 3" key="1">
    <citation type="journal article" name="Sci. Rep.">
        <title>Genome-scale phylogenetic analyses confirm Olpidium as the closest living zoosporic fungus to the non-flagellated, terrestrial fungi.</title>
        <authorList>
            <person name="Chang Y."/>
            <person name="Rochon D."/>
            <person name="Sekimoto S."/>
            <person name="Wang Y."/>
            <person name="Chovatia M."/>
            <person name="Sandor L."/>
            <person name="Salamov A."/>
            <person name="Grigoriev I.V."/>
            <person name="Stajich J.E."/>
            <person name="Spatafora J.W."/>
        </authorList>
    </citation>
    <scope>NUCLEOTIDE SEQUENCE [LARGE SCALE GENOMIC DNA]</scope>
    <source>
        <strain evidence="2">S191</strain>
    </source>
</reference>
<dbReference type="EMBL" id="JAEFCI010012159">
    <property type="protein sequence ID" value="KAG5456169.1"/>
    <property type="molecule type" value="Genomic_DNA"/>
</dbReference>
<proteinExistence type="predicted"/>
<evidence type="ECO:0000313" key="2">
    <source>
        <dbReference type="EMBL" id="KAG5456169.1"/>
    </source>
</evidence>